<keyword evidence="8" id="KW-0694">RNA-binding</keyword>
<evidence type="ECO:0000256" key="6">
    <source>
        <dbReference type="ARBA" id="ARBA00022741"/>
    </source>
</evidence>
<keyword evidence="10" id="KW-1185">Reference proteome</keyword>
<reference evidence="9 10" key="1">
    <citation type="submission" date="2018-06" db="EMBL/GenBank/DDBJ databases">
        <title>Lujinxingia sediminis gen. nov. sp. nov., a new facultative anaerobic member of the class Deltaproteobacteria, and proposal of Lujinxingaceae fam. nov.</title>
        <authorList>
            <person name="Guo L.-Y."/>
            <person name="Li C.-M."/>
            <person name="Wang S."/>
            <person name="Du Z.-J."/>
        </authorList>
    </citation>
    <scope>NUCLEOTIDE SEQUENCE [LARGE SCALE GENOMIC DNA]</scope>
    <source>
        <strain evidence="9 10">FA350</strain>
    </source>
</reference>
<dbReference type="InterPro" id="IPR043519">
    <property type="entry name" value="NT_sf"/>
</dbReference>
<dbReference type="PANTHER" id="PTHR46173:SF1">
    <property type="entry name" value="CCA TRNA NUCLEOTIDYLTRANSFERASE 1, MITOCHONDRIAL"/>
    <property type="match status" value="1"/>
</dbReference>
<dbReference type="InterPro" id="IPR050264">
    <property type="entry name" value="Bact_CCA-adding_enz_type3_sf"/>
</dbReference>
<dbReference type="Pfam" id="PF01743">
    <property type="entry name" value="PolyA_pol"/>
    <property type="match status" value="1"/>
</dbReference>
<dbReference type="PANTHER" id="PTHR46173">
    <property type="entry name" value="CCA TRNA NUCLEOTIDYLTRANSFERASE 1, MITOCHONDRIAL"/>
    <property type="match status" value="1"/>
</dbReference>
<comment type="cofactor">
    <cofactor evidence="1">
        <name>Mg(2+)</name>
        <dbReference type="ChEBI" id="CHEBI:18420"/>
    </cofactor>
</comment>
<keyword evidence="3" id="KW-0819">tRNA processing</keyword>
<dbReference type="CDD" id="cd05398">
    <property type="entry name" value="NT_ClassII-CCAase"/>
    <property type="match status" value="1"/>
</dbReference>
<dbReference type="AlphaFoldDB" id="A0A2Z4FQD4"/>
<keyword evidence="7" id="KW-0460">Magnesium</keyword>
<name>A0A2Z4FQD4_9DELT</name>
<dbReference type="EMBL" id="CP030032">
    <property type="protein sequence ID" value="AWV90995.1"/>
    <property type="molecule type" value="Genomic_DNA"/>
</dbReference>
<accession>A0A2Z4FQD4</accession>
<gene>
    <name evidence="9" type="ORF">DN745_17345</name>
</gene>
<evidence type="ECO:0000256" key="5">
    <source>
        <dbReference type="ARBA" id="ARBA00022723"/>
    </source>
</evidence>
<dbReference type="Pfam" id="PF12627">
    <property type="entry name" value="PolyA_pol_RNAbd"/>
    <property type="match status" value="1"/>
</dbReference>
<dbReference type="SUPFAM" id="SSF81301">
    <property type="entry name" value="Nucleotidyltransferase"/>
    <property type="match status" value="1"/>
</dbReference>
<comment type="similarity">
    <text evidence="8">Belongs to the tRNA nucleotidyltransferase/poly(A) polymerase family.</text>
</comment>
<dbReference type="RefSeq" id="WP_111336845.1">
    <property type="nucleotide sequence ID" value="NZ_CP030032.1"/>
</dbReference>
<evidence type="ECO:0000256" key="8">
    <source>
        <dbReference type="RuleBase" id="RU003953"/>
    </source>
</evidence>
<dbReference type="GO" id="GO:0008033">
    <property type="term" value="P:tRNA processing"/>
    <property type="evidence" value="ECO:0007669"/>
    <property type="project" value="UniProtKB-KW"/>
</dbReference>
<evidence type="ECO:0000256" key="2">
    <source>
        <dbReference type="ARBA" id="ARBA00022679"/>
    </source>
</evidence>
<sequence length="500" mass="56462">MKYPKTVQALFDAFSRAGRDLYLVGGAVRDFELGQPFESLDDLDFCTNARPPETLKILRDNKFSIYELGAEFGTVGAVIYGPSKKDPDYTPSPDAVYPKDCQITTYRSEEFYSRGSRHPSVQFGDTIEQDLKRRDFSINSMALDPNGDLFDPYNGKKDLKDGVLRVIGDPLETLAEDPLRILRVGRFISRLGFEPTEELRQAADARADGILDISAERWLQEMSKLLRGDYVGQALVFLHEIRILGMILPEVDALFGFYPHTPPCAQDADADDTQELPPGPFWQDTIRALNAAPSVDANADARLCWALLLQHIGKRWTKTVTRDADGNPKISYPGHQKVAAHAAAEVAARFRFDNETSREVRALLLNFDPDNFYQPSWSDPQIRRFVRQIDPYVEPLLNFARASTATIEPQDARDEKLAHIEELAGRIAQLAAKQTLRPELPSGIGNPLMKALGLKPSPIIGELKNWLEEEIIDERIESRRSANYYIEYTRRVDPDFLKES</sequence>
<dbReference type="GO" id="GO:0046872">
    <property type="term" value="F:metal ion binding"/>
    <property type="evidence" value="ECO:0007669"/>
    <property type="project" value="UniProtKB-KW"/>
</dbReference>
<dbReference type="Gene3D" id="3.30.460.10">
    <property type="entry name" value="Beta Polymerase, domain 2"/>
    <property type="match status" value="1"/>
</dbReference>
<dbReference type="OrthoDB" id="9805698at2"/>
<keyword evidence="4" id="KW-0548">Nucleotidyltransferase</keyword>
<dbReference type="GO" id="GO:0016779">
    <property type="term" value="F:nucleotidyltransferase activity"/>
    <property type="evidence" value="ECO:0007669"/>
    <property type="project" value="UniProtKB-KW"/>
</dbReference>
<proteinExistence type="inferred from homology"/>
<dbReference type="KEGG" id="bsed:DN745_17345"/>
<evidence type="ECO:0000313" key="9">
    <source>
        <dbReference type="EMBL" id="AWV90995.1"/>
    </source>
</evidence>
<keyword evidence="5" id="KW-0479">Metal-binding</keyword>
<evidence type="ECO:0000256" key="3">
    <source>
        <dbReference type="ARBA" id="ARBA00022694"/>
    </source>
</evidence>
<dbReference type="InterPro" id="IPR002646">
    <property type="entry name" value="PolA_pol_head_dom"/>
</dbReference>
<dbReference type="SUPFAM" id="SSF81891">
    <property type="entry name" value="Poly A polymerase C-terminal region-like"/>
    <property type="match status" value="1"/>
</dbReference>
<evidence type="ECO:0000256" key="7">
    <source>
        <dbReference type="ARBA" id="ARBA00022842"/>
    </source>
</evidence>
<organism evidence="9 10">
    <name type="scientific">Bradymonas sediminis</name>
    <dbReference type="NCBI Taxonomy" id="1548548"/>
    <lineage>
        <taxon>Bacteria</taxon>
        <taxon>Deltaproteobacteria</taxon>
        <taxon>Bradymonadales</taxon>
        <taxon>Bradymonadaceae</taxon>
        <taxon>Bradymonas</taxon>
    </lineage>
</organism>
<evidence type="ECO:0000256" key="1">
    <source>
        <dbReference type="ARBA" id="ARBA00001946"/>
    </source>
</evidence>
<dbReference type="GO" id="GO:0000049">
    <property type="term" value="F:tRNA binding"/>
    <property type="evidence" value="ECO:0007669"/>
    <property type="project" value="TreeGrafter"/>
</dbReference>
<keyword evidence="2 8" id="KW-0808">Transferase</keyword>
<evidence type="ECO:0000256" key="4">
    <source>
        <dbReference type="ARBA" id="ARBA00022695"/>
    </source>
</evidence>
<evidence type="ECO:0000313" key="10">
    <source>
        <dbReference type="Proteomes" id="UP000249799"/>
    </source>
</evidence>
<dbReference type="Gene3D" id="1.10.3090.10">
    <property type="entry name" value="cca-adding enzyme, domain 2"/>
    <property type="match status" value="1"/>
</dbReference>
<dbReference type="GO" id="GO:0000166">
    <property type="term" value="F:nucleotide binding"/>
    <property type="evidence" value="ECO:0007669"/>
    <property type="project" value="UniProtKB-KW"/>
</dbReference>
<protein>
    <submittedName>
        <fullName evidence="9">Uncharacterized protein</fullName>
    </submittedName>
</protein>
<dbReference type="Proteomes" id="UP000249799">
    <property type="component" value="Chromosome"/>
</dbReference>
<dbReference type="InterPro" id="IPR032828">
    <property type="entry name" value="PolyA_RNA-bd"/>
</dbReference>
<keyword evidence="6" id="KW-0547">Nucleotide-binding</keyword>